<evidence type="ECO:0000313" key="6">
    <source>
        <dbReference type="EMBL" id="SFK51654.1"/>
    </source>
</evidence>
<dbReference type="Proteomes" id="UP000199473">
    <property type="component" value="Unassembled WGS sequence"/>
</dbReference>
<dbReference type="Pfam" id="PF01522">
    <property type="entry name" value="Polysacc_deac_1"/>
    <property type="match status" value="1"/>
</dbReference>
<dbReference type="PANTHER" id="PTHR43123">
    <property type="entry name" value="POLYSACCHARIDE DEACETYLASE-RELATED"/>
    <property type="match status" value="1"/>
</dbReference>
<accession>A0A1I4A5Q1</accession>
<evidence type="ECO:0000256" key="1">
    <source>
        <dbReference type="ARBA" id="ARBA00003236"/>
    </source>
</evidence>
<dbReference type="RefSeq" id="WP_175533869.1">
    <property type="nucleotide sequence ID" value="NZ_FOSQ01000003.1"/>
</dbReference>
<dbReference type="GO" id="GO:0005975">
    <property type="term" value="P:carbohydrate metabolic process"/>
    <property type="evidence" value="ECO:0007669"/>
    <property type="project" value="InterPro"/>
</dbReference>
<dbReference type="PANTHER" id="PTHR43123:SF4">
    <property type="entry name" value="POLYSACCHARIDE DEACETYLASE"/>
    <property type="match status" value="1"/>
</dbReference>
<organism evidence="6 7">
    <name type="scientific">Falsiroseomonas stagni DSM 19981</name>
    <dbReference type="NCBI Taxonomy" id="1123062"/>
    <lineage>
        <taxon>Bacteria</taxon>
        <taxon>Pseudomonadati</taxon>
        <taxon>Pseudomonadota</taxon>
        <taxon>Alphaproteobacteria</taxon>
        <taxon>Acetobacterales</taxon>
        <taxon>Roseomonadaceae</taxon>
        <taxon>Falsiroseomonas</taxon>
    </lineage>
</organism>
<gene>
    <name evidence="6" type="ORF">SAMN02745775_103158</name>
</gene>
<dbReference type="Gene3D" id="3.20.20.370">
    <property type="entry name" value="Glycoside hydrolase/deacetylase"/>
    <property type="match status" value="1"/>
</dbReference>
<comment type="similarity">
    <text evidence="2">Belongs to the polysaccharide deacetylase family.</text>
</comment>
<dbReference type="SUPFAM" id="SSF88713">
    <property type="entry name" value="Glycoside hydrolase/deacetylase"/>
    <property type="match status" value="1"/>
</dbReference>
<proteinExistence type="inferred from homology"/>
<dbReference type="STRING" id="1123062.SAMN02745775_103158"/>
<dbReference type="InterPro" id="IPR002509">
    <property type="entry name" value="NODB_dom"/>
</dbReference>
<dbReference type="GO" id="GO:0016810">
    <property type="term" value="F:hydrolase activity, acting on carbon-nitrogen (but not peptide) bonds"/>
    <property type="evidence" value="ECO:0007669"/>
    <property type="project" value="InterPro"/>
</dbReference>
<name>A0A1I4A5Q1_9PROT</name>
<evidence type="ECO:0000256" key="4">
    <source>
        <dbReference type="ARBA" id="ARBA00032976"/>
    </source>
</evidence>
<evidence type="ECO:0000259" key="5">
    <source>
        <dbReference type="Pfam" id="PF01522"/>
    </source>
</evidence>
<reference evidence="6 7" key="1">
    <citation type="submission" date="2016-10" db="EMBL/GenBank/DDBJ databases">
        <authorList>
            <person name="de Groot N.N."/>
        </authorList>
    </citation>
    <scope>NUCLEOTIDE SEQUENCE [LARGE SCALE GENOMIC DNA]</scope>
    <source>
        <strain evidence="6 7">DSM 19981</strain>
    </source>
</reference>
<dbReference type="AlphaFoldDB" id="A0A1I4A5Q1"/>
<sequence>MAGLRQPGMDHDLYPYAPLPGRGALRWPGDAGLAFAPVLYLEHWELLNTPGTKRVARAQGPWGNLSPDWRSFTYRDYGNRIGIWRVLEALSARGLRATVALGSAAAERHPAVVEAIVAAGHEVAAHPSHATRLHASHMSEDEERAAIAAAIASVERSTGTRPRGWIAQDFSESAHTPRLVAEAGLEWLADWPNDEQPYLLNTTPGIVSIPVMAELDDAQMMWAKLIPGWEWPPLVGEAAARLTADAAGGAGRCLLLGLHPWLVGQPHRIGHLEQALDAVLATKPWCATLSEIAAAAKPQISPG</sequence>
<evidence type="ECO:0000313" key="7">
    <source>
        <dbReference type="Proteomes" id="UP000199473"/>
    </source>
</evidence>
<evidence type="ECO:0000256" key="2">
    <source>
        <dbReference type="ARBA" id="ARBA00010973"/>
    </source>
</evidence>
<comment type="function">
    <text evidence="1">Is involved in generating a small heat-stable compound (Nod), an acylated oligomer of N-acetylglucosamine, that stimulates mitosis in various plant protoplasts.</text>
</comment>
<dbReference type="EMBL" id="FOSQ01000003">
    <property type="protein sequence ID" value="SFK51654.1"/>
    <property type="molecule type" value="Genomic_DNA"/>
</dbReference>
<dbReference type="InterPro" id="IPR011330">
    <property type="entry name" value="Glyco_hydro/deAcase_b/a-brl"/>
</dbReference>
<keyword evidence="7" id="KW-1185">Reference proteome</keyword>
<evidence type="ECO:0000256" key="3">
    <source>
        <dbReference type="ARBA" id="ARBA00020071"/>
    </source>
</evidence>
<protein>
    <recommendedName>
        <fullName evidence="3">Chitooligosaccharide deacetylase</fullName>
    </recommendedName>
    <alternativeName>
        <fullName evidence="4">Nodulation protein B</fullName>
    </alternativeName>
</protein>
<feature type="domain" description="NodB homology" evidence="5">
    <location>
        <begin position="77"/>
        <end position="185"/>
    </location>
</feature>